<dbReference type="RefSeq" id="WP_188823623.1">
    <property type="nucleotide sequence ID" value="NZ_BMLK01000043.1"/>
</dbReference>
<comment type="caution">
    <text evidence="1">The sequence shown here is derived from an EMBL/GenBank/DDBJ whole genome shotgun (WGS) entry which is preliminary data.</text>
</comment>
<reference evidence="2" key="1">
    <citation type="journal article" date="2019" name="Int. J. Syst. Evol. Microbiol.">
        <title>The Global Catalogue of Microorganisms (GCM) 10K type strain sequencing project: providing services to taxonomists for standard genome sequencing and annotation.</title>
        <authorList>
            <consortium name="The Broad Institute Genomics Platform"/>
            <consortium name="The Broad Institute Genome Sequencing Center for Infectious Disease"/>
            <person name="Wu L."/>
            <person name="Ma J."/>
        </authorList>
    </citation>
    <scope>NUCLEOTIDE SEQUENCE [LARGE SCALE GENOMIC DNA]</scope>
    <source>
        <strain evidence="2">CGMCC 1.6784</strain>
    </source>
</reference>
<dbReference type="InterPro" id="IPR018743">
    <property type="entry name" value="DUF2292"/>
</dbReference>
<proteinExistence type="predicted"/>
<name>A0ABQ2K4K5_9SPHN</name>
<dbReference type="Proteomes" id="UP000605099">
    <property type="component" value="Unassembled WGS sequence"/>
</dbReference>
<evidence type="ECO:0000313" key="1">
    <source>
        <dbReference type="EMBL" id="GGN62091.1"/>
    </source>
</evidence>
<protein>
    <recommendedName>
        <fullName evidence="3">DUF2292 domain-containing protein</fullName>
    </recommendedName>
</protein>
<organism evidence="1 2">
    <name type="scientific">Novosphingobium indicum</name>
    <dbReference type="NCBI Taxonomy" id="462949"/>
    <lineage>
        <taxon>Bacteria</taxon>
        <taxon>Pseudomonadati</taxon>
        <taxon>Pseudomonadota</taxon>
        <taxon>Alphaproteobacteria</taxon>
        <taxon>Sphingomonadales</taxon>
        <taxon>Sphingomonadaceae</taxon>
        <taxon>Novosphingobium</taxon>
    </lineage>
</organism>
<sequence>MSQEADNRIITKGKFADSDPLGLILEALATIRFGAIQLTVHEGKLVQMDVTEKHRFT</sequence>
<keyword evidence="2" id="KW-1185">Reference proteome</keyword>
<dbReference type="Pfam" id="PF10055">
    <property type="entry name" value="DUF2292"/>
    <property type="match status" value="1"/>
</dbReference>
<evidence type="ECO:0008006" key="3">
    <source>
        <dbReference type="Google" id="ProtNLM"/>
    </source>
</evidence>
<gene>
    <name evidence="1" type="ORF">GCM10011349_45380</name>
</gene>
<accession>A0ABQ2K4K5</accession>
<evidence type="ECO:0000313" key="2">
    <source>
        <dbReference type="Proteomes" id="UP000605099"/>
    </source>
</evidence>
<dbReference type="EMBL" id="BMLK01000043">
    <property type="protein sequence ID" value="GGN62091.1"/>
    <property type="molecule type" value="Genomic_DNA"/>
</dbReference>